<dbReference type="InterPro" id="IPR000031">
    <property type="entry name" value="PurE_dom"/>
</dbReference>
<feature type="binding site" evidence="3 5">
    <location>
        <position position="15"/>
    </location>
    <ligand>
        <name>substrate</name>
    </ligand>
</feature>
<dbReference type="GO" id="GO:0006189">
    <property type="term" value="P:'de novo' IMP biosynthetic process"/>
    <property type="evidence" value="ECO:0007669"/>
    <property type="project" value="UniProtKB-UniRule"/>
</dbReference>
<dbReference type="HAMAP" id="MF_01929">
    <property type="entry name" value="PurE_classI"/>
    <property type="match status" value="1"/>
</dbReference>
<evidence type="ECO:0000256" key="1">
    <source>
        <dbReference type="ARBA" id="ARBA00022755"/>
    </source>
</evidence>
<comment type="similarity">
    <text evidence="3">Belongs to the AIR carboxylase family. Class I subfamily.</text>
</comment>
<dbReference type="Gene3D" id="3.40.50.1970">
    <property type="match status" value="1"/>
</dbReference>
<evidence type="ECO:0000313" key="8">
    <source>
        <dbReference type="Proteomes" id="UP000287243"/>
    </source>
</evidence>
<keyword evidence="8" id="KW-1185">Reference proteome</keyword>
<dbReference type="AlphaFoldDB" id="A0A410P5U2"/>
<accession>A0A410P5U2</accession>
<comment type="pathway">
    <text evidence="3 4">Purine metabolism; IMP biosynthesis via de novo pathway; 5-amino-1-(5-phospho-D-ribosyl)imidazole-4-carboxylate from 5-amino-1-(5-phospho-D-ribosyl)imidazole (N5-CAIR route): step 2/2.</text>
</comment>
<dbReference type="GO" id="GO:0034023">
    <property type="term" value="F:5-(carboxyamino)imidazole ribonucleotide mutase activity"/>
    <property type="evidence" value="ECO:0007669"/>
    <property type="project" value="UniProtKB-UniRule"/>
</dbReference>
<dbReference type="PIRSF" id="PIRSF001338">
    <property type="entry name" value="AIR_carboxylase"/>
    <property type="match status" value="1"/>
</dbReference>
<dbReference type="InterPro" id="IPR024694">
    <property type="entry name" value="PurE_prokaryotes"/>
</dbReference>
<dbReference type="PANTHER" id="PTHR23046">
    <property type="entry name" value="PHOSPHORIBOSYLAMINOIMIDAZOLE CARBOXYLASE CATALYTIC SUBUNIT"/>
    <property type="match status" value="1"/>
</dbReference>
<dbReference type="Pfam" id="PF00731">
    <property type="entry name" value="AIRC"/>
    <property type="match status" value="1"/>
</dbReference>
<dbReference type="NCBIfam" id="TIGR01162">
    <property type="entry name" value="purE"/>
    <property type="match status" value="1"/>
</dbReference>
<proteinExistence type="inferred from homology"/>
<dbReference type="PANTHER" id="PTHR23046:SF2">
    <property type="entry name" value="PHOSPHORIBOSYLAMINOIMIDAZOLE CARBOXYLASE"/>
    <property type="match status" value="1"/>
</dbReference>
<dbReference type="KEGG" id="vai:BU251_07225"/>
<dbReference type="EC" id="5.4.99.18" evidence="3 4"/>
<name>A0A410P5U2_VELA1</name>
<gene>
    <name evidence="3" type="primary">purE</name>
    <name evidence="7" type="ORF">BU251_07225</name>
</gene>
<dbReference type="UniPathway" id="UPA00074">
    <property type="reaction ID" value="UER00943"/>
</dbReference>
<dbReference type="EMBL" id="CP019384">
    <property type="protein sequence ID" value="QAT17520.1"/>
    <property type="molecule type" value="Genomic_DNA"/>
</dbReference>
<dbReference type="SMART" id="SM01001">
    <property type="entry name" value="AIRC"/>
    <property type="match status" value="1"/>
</dbReference>
<comment type="function">
    <text evidence="3 4">Catalyzes the conversion of N5-carboxyaminoimidazole ribonucleotide (N5-CAIR) to 4-carboxy-5-aminoimidazole ribonucleotide (CAIR).</text>
</comment>
<evidence type="ECO:0000256" key="4">
    <source>
        <dbReference type="PIRNR" id="PIRNR001338"/>
    </source>
</evidence>
<organism evidence="7 8">
    <name type="scientific">Velamenicoccus archaeovorus</name>
    <dbReference type="NCBI Taxonomy" id="1930593"/>
    <lineage>
        <taxon>Bacteria</taxon>
        <taxon>Pseudomonadati</taxon>
        <taxon>Candidatus Omnitrophota</taxon>
        <taxon>Candidatus Velamenicoccus</taxon>
    </lineage>
</organism>
<evidence type="ECO:0000313" key="7">
    <source>
        <dbReference type="EMBL" id="QAT17520.1"/>
    </source>
</evidence>
<dbReference type="RefSeq" id="WP_128700351.1">
    <property type="nucleotide sequence ID" value="NZ_CP019384.1"/>
</dbReference>
<keyword evidence="2 3" id="KW-0413">Isomerase</keyword>
<evidence type="ECO:0000256" key="3">
    <source>
        <dbReference type="HAMAP-Rule" id="MF_01929"/>
    </source>
</evidence>
<dbReference type="SUPFAM" id="SSF52255">
    <property type="entry name" value="N5-CAIR mutase (phosphoribosylaminoimidazole carboxylase, PurE)"/>
    <property type="match status" value="1"/>
</dbReference>
<comment type="catalytic activity">
    <reaction evidence="3 4">
        <text>5-carboxyamino-1-(5-phospho-D-ribosyl)imidazole + H(+) = 5-amino-1-(5-phospho-D-ribosyl)imidazole-4-carboxylate</text>
        <dbReference type="Rhea" id="RHEA:13193"/>
        <dbReference type="ChEBI" id="CHEBI:15378"/>
        <dbReference type="ChEBI" id="CHEBI:58730"/>
        <dbReference type="ChEBI" id="CHEBI:77657"/>
        <dbReference type="EC" id="5.4.99.18"/>
    </reaction>
</comment>
<sequence length="162" mass="16743">MKKPEVAIVMGSVSDLETMQGAIDILKEFRVPIMAKVLSAHRTPKELEAFVVAMDHLGVKAFIAGAGGAAALPGVIASLTAVPVLGVPIETKSLKGLDSLLSIVQMPAGIPVATFAIGKSGAKNAALFAVALLSQASKTASGRLKRFRKKQAQAVKATRLSV</sequence>
<feature type="domain" description="PurE" evidence="6">
    <location>
        <begin position="4"/>
        <end position="155"/>
    </location>
</feature>
<dbReference type="Proteomes" id="UP000287243">
    <property type="component" value="Chromosome"/>
</dbReference>
<evidence type="ECO:0000259" key="6">
    <source>
        <dbReference type="SMART" id="SM01001"/>
    </source>
</evidence>
<dbReference type="InterPro" id="IPR033747">
    <property type="entry name" value="PurE_ClassI"/>
</dbReference>
<evidence type="ECO:0000256" key="5">
    <source>
        <dbReference type="PIRSR" id="PIRSR001338-1"/>
    </source>
</evidence>
<feature type="binding site" evidence="3 5">
    <location>
        <position position="42"/>
    </location>
    <ligand>
        <name>substrate</name>
    </ligand>
</feature>
<protein>
    <recommendedName>
        <fullName evidence="3 4">N5-carboxyaminoimidazole ribonucleotide mutase</fullName>
        <shortName evidence="3 4">N5-CAIR mutase</shortName>
        <ecNumber evidence="3 4">5.4.99.18</ecNumber>
    </recommendedName>
    <alternativeName>
        <fullName evidence="3">5-(carboxyamino)imidazole ribonucleotide mutase</fullName>
    </alternativeName>
</protein>
<feature type="binding site" evidence="3 5">
    <location>
        <position position="12"/>
    </location>
    <ligand>
        <name>substrate</name>
    </ligand>
</feature>
<keyword evidence="1 3" id="KW-0658">Purine biosynthesis</keyword>
<evidence type="ECO:0000256" key="2">
    <source>
        <dbReference type="ARBA" id="ARBA00023235"/>
    </source>
</evidence>
<reference evidence="7 8" key="1">
    <citation type="submission" date="2017-01" db="EMBL/GenBank/DDBJ databases">
        <title>First insights into the biology of 'candidatus Vampirococcus archaeovorus'.</title>
        <authorList>
            <person name="Kizina J."/>
            <person name="Jordan S."/>
            <person name="Stueber K."/>
            <person name="Reinhardt R."/>
            <person name="Harder J."/>
        </authorList>
    </citation>
    <scope>NUCLEOTIDE SEQUENCE [LARGE SCALE GENOMIC DNA]</scope>
    <source>
        <strain evidence="7 8">LiM</strain>
    </source>
</reference>
<dbReference type="OrthoDB" id="9791908at2"/>